<evidence type="ECO:0000256" key="2">
    <source>
        <dbReference type="ARBA" id="ARBA00011245"/>
    </source>
</evidence>
<comment type="caution">
    <text evidence="7">The sequence shown here is derived from an EMBL/GenBank/DDBJ whole genome shotgun (WGS) entry which is preliminary data.</text>
</comment>
<evidence type="ECO:0000313" key="6">
    <source>
        <dbReference type="EMBL" id="GET22226.1"/>
    </source>
</evidence>
<dbReference type="AlphaFoldDB" id="A0A2P8C818"/>
<evidence type="ECO:0000259" key="5">
    <source>
        <dbReference type="Pfam" id="PF17678"/>
    </source>
</evidence>
<keyword evidence="9" id="KW-1185">Reference proteome</keyword>
<evidence type="ECO:0000259" key="4">
    <source>
        <dbReference type="Pfam" id="PF07971"/>
    </source>
</evidence>
<comment type="subunit">
    <text evidence="2">Monomer.</text>
</comment>
<evidence type="ECO:0000313" key="9">
    <source>
        <dbReference type="Proteomes" id="UP000396862"/>
    </source>
</evidence>
<accession>A0A2P8C818</accession>
<dbReference type="FunFam" id="3.30.2080.10:FF:000001">
    <property type="entry name" value="Alpha-1,2-mannosidase subfamily"/>
    <property type="match status" value="1"/>
</dbReference>
<dbReference type="InterPro" id="IPR014718">
    <property type="entry name" value="GH-type_carb-bd"/>
</dbReference>
<dbReference type="InterPro" id="IPR041371">
    <property type="entry name" value="GH92_N"/>
</dbReference>
<dbReference type="EMBL" id="PYGC01000011">
    <property type="protein sequence ID" value="PSK81109.1"/>
    <property type="molecule type" value="Genomic_DNA"/>
</dbReference>
<dbReference type="Proteomes" id="UP000240621">
    <property type="component" value="Unassembled WGS sequence"/>
</dbReference>
<sequence>MINKQFMKHSPMYMRKIHLFLSIGILLFIGQGLSFASVPPTSTKKYTQYVNPFIGTGSVDSLSLSGSNFPGACAPFGLVQLSPDTREYPDDPCSGYDYNDKTIVGFSHTHLSGTGCPDLYDFLFMPYQGDIQWQCGSDDGKTKGFRSAFRHETEKAYPGYYSVVLDDYNIKAELAATEHCGMHRYTFSNTDPVHLMIDLDHSLVRNSPYRYCKIIEAQARVVDSKTIEGYRIISGWAPLRKVYFRAEFSRPFDSHAFKAGRNIFENIPVANNSNLKLVLNFDKDNSQPLSVKVGLSSVSAEGARENLKAEIKDFNFDGIVEQTNETWNKELSCVDVEGTPKQKRIFYTGLYHLFIQPNNIADVSGDYLATDNSIRHAPDGKHYSTFSLWDTYRAAHPFYTIVQQKRTAAFINSMLRQYETYGYLPIWQLWGQENYCMIGNHAIPVIVDAFFKEIPGVDYQKAYEAVKASSTTSHRNSPFNILDKYGYFPEDLQTQSVSLTLEIAYDDWCVAQMAKKLGHEKDYQFFLNRSHDYKNLFDKSIGFFRAKDSKGNWIEPFNPLKYGGNGGFPFTEGNAWQYLWYVPQDVYSFIDMMGGDKKFVDKLDTFFTLNAKPGDVNGNASGFIGQYAHGNEPSHHIVYLYDFAGEPWKAQFYSAKIQNELYTDRQSGYSGNEDCGQMSAWYLFSSMGFYPVNPANSVFCFGSPQLAKATINLASGKQFTVTTKNAGGQNIYIQSVRLNGKPYTHSYITYQDIISGGQLEFVMGKRPNKKFGTAPKDRPVSVLSY</sequence>
<dbReference type="InterPro" id="IPR005887">
    <property type="entry name" value="GH92_a_mannosidase_put"/>
</dbReference>
<gene>
    <name evidence="7" type="ORF">CLV93_11186</name>
    <name evidence="6" type="ORF">JCM18694_24720</name>
</gene>
<dbReference type="Gene3D" id="1.20.1050.60">
    <property type="entry name" value="alpha-1,2-mannosidase"/>
    <property type="match status" value="1"/>
</dbReference>
<reference evidence="7 8" key="1">
    <citation type="submission" date="2018-03" db="EMBL/GenBank/DDBJ databases">
        <title>Genomic Encyclopedia of Archaeal and Bacterial Type Strains, Phase II (KMG-II): from individual species to whole genera.</title>
        <authorList>
            <person name="Goeker M."/>
        </authorList>
    </citation>
    <scope>NUCLEOTIDE SEQUENCE [LARGE SCALE GENOMIC DNA]</scope>
    <source>
        <strain evidence="7 8">DSM 27267</strain>
    </source>
</reference>
<evidence type="ECO:0000256" key="1">
    <source>
        <dbReference type="ARBA" id="ARBA00001913"/>
    </source>
</evidence>
<dbReference type="GO" id="GO:0030246">
    <property type="term" value="F:carbohydrate binding"/>
    <property type="evidence" value="ECO:0007669"/>
    <property type="project" value="InterPro"/>
</dbReference>
<name>A0A2P8C818_9BACT</name>
<dbReference type="InterPro" id="IPR012939">
    <property type="entry name" value="Glyco_hydro_92"/>
</dbReference>
<dbReference type="Pfam" id="PF07971">
    <property type="entry name" value="Glyco_hydro_92"/>
    <property type="match status" value="1"/>
</dbReference>
<dbReference type="SUPFAM" id="SSF48208">
    <property type="entry name" value="Six-hairpin glycosidases"/>
    <property type="match status" value="1"/>
</dbReference>
<feature type="domain" description="Glycosyl hydrolase family 92 N-terminal" evidence="5">
    <location>
        <begin position="49"/>
        <end position="296"/>
    </location>
</feature>
<keyword evidence="3" id="KW-0106">Calcium</keyword>
<evidence type="ECO:0000313" key="7">
    <source>
        <dbReference type="EMBL" id="PSK81109.1"/>
    </source>
</evidence>
<reference evidence="6 9" key="2">
    <citation type="submission" date="2019-10" db="EMBL/GenBank/DDBJ databases">
        <title>Prolixibacter strains distinguished by the presence of nitrate reductase genes were adept at nitrate-dependent anaerobic corrosion of metallic iron and carbon steel.</title>
        <authorList>
            <person name="Iino T."/>
            <person name="Shono N."/>
            <person name="Ito K."/>
            <person name="Nakamura R."/>
            <person name="Sueoka K."/>
            <person name="Harayama S."/>
            <person name="Ohkuma M."/>
        </authorList>
    </citation>
    <scope>NUCLEOTIDE SEQUENCE [LARGE SCALE GENOMIC DNA]</scope>
    <source>
        <strain evidence="6 9">MIC1-1</strain>
    </source>
</reference>
<dbReference type="GO" id="GO:0005975">
    <property type="term" value="P:carbohydrate metabolic process"/>
    <property type="evidence" value="ECO:0007669"/>
    <property type="project" value="InterPro"/>
</dbReference>
<dbReference type="NCBIfam" id="TIGR01180">
    <property type="entry name" value="aman2_put"/>
    <property type="match status" value="1"/>
</dbReference>
<dbReference type="PANTHER" id="PTHR12143">
    <property type="entry name" value="PEPTIDE N-GLYCANASE PNGASE -RELATED"/>
    <property type="match status" value="1"/>
</dbReference>
<dbReference type="EMBL" id="BLAU01000001">
    <property type="protein sequence ID" value="GET22226.1"/>
    <property type="molecule type" value="Genomic_DNA"/>
</dbReference>
<dbReference type="PANTHER" id="PTHR12143:SF39">
    <property type="entry name" value="SECRETED PROTEIN"/>
    <property type="match status" value="1"/>
</dbReference>
<dbReference type="Gene3D" id="1.20.1610.10">
    <property type="entry name" value="alpha-1,2-mannosidases domains"/>
    <property type="match status" value="1"/>
</dbReference>
<dbReference type="GO" id="GO:0006516">
    <property type="term" value="P:glycoprotein catabolic process"/>
    <property type="evidence" value="ECO:0007669"/>
    <property type="project" value="TreeGrafter"/>
</dbReference>
<evidence type="ECO:0000256" key="3">
    <source>
        <dbReference type="ARBA" id="ARBA00022837"/>
    </source>
</evidence>
<feature type="domain" description="Glycosyl hydrolase family 92" evidence="4">
    <location>
        <begin position="302"/>
        <end position="765"/>
    </location>
</feature>
<dbReference type="Gene3D" id="3.30.2080.10">
    <property type="entry name" value="GH92 mannosidase domain"/>
    <property type="match status" value="1"/>
</dbReference>
<dbReference type="Proteomes" id="UP000396862">
    <property type="component" value="Unassembled WGS sequence"/>
</dbReference>
<evidence type="ECO:0000313" key="8">
    <source>
        <dbReference type="Proteomes" id="UP000240621"/>
    </source>
</evidence>
<proteinExistence type="predicted"/>
<organism evidence="7 8">
    <name type="scientific">Prolixibacter denitrificans</name>
    <dbReference type="NCBI Taxonomy" id="1541063"/>
    <lineage>
        <taxon>Bacteria</taxon>
        <taxon>Pseudomonadati</taxon>
        <taxon>Bacteroidota</taxon>
        <taxon>Bacteroidia</taxon>
        <taxon>Marinilabiliales</taxon>
        <taxon>Prolixibacteraceae</taxon>
        <taxon>Prolixibacter</taxon>
    </lineage>
</organism>
<comment type="cofactor">
    <cofactor evidence="1">
        <name>Ca(2+)</name>
        <dbReference type="ChEBI" id="CHEBI:29108"/>
    </cofactor>
</comment>
<dbReference type="InterPro" id="IPR050883">
    <property type="entry name" value="PNGase"/>
</dbReference>
<dbReference type="GO" id="GO:0000224">
    <property type="term" value="F:peptide-N4-(N-acetyl-beta-glucosaminyl)asparagine amidase activity"/>
    <property type="evidence" value="ECO:0007669"/>
    <property type="project" value="TreeGrafter"/>
</dbReference>
<dbReference type="InterPro" id="IPR008928">
    <property type="entry name" value="6-hairpin_glycosidase_sf"/>
</dbReference>
<dbReference type="GO" id="GO:0005829">
    <property type="term" value="C:cytosol"/>
    <property type="evidence" value="ECO:0007669"/>
    <property type="project" value="TreeGrafter"/>
</dbReference>
<dbReference type="FunFam" id="1.20.1050.60:FF:000001">
    <property type="entry name" value="Putative alpha-1,2-mannosidase"/>
    <property type="match status" value="1"/>
</dbReference>
<protein>
    <submittedName>
        <fullName evidence="7">Putative alpha-1,2-mannosidase</fullName>
    </submittedName>
</protein>
<dbReference type="Gene3D" id="2.70.98.10">
    <property type="match status" value="1"/>
</dbReference>
<dbReference type="Pfam" id="PF17678">
    <property type="entry name" value="Glyco_hydro_92N"/>
    <property type="match status" value="1"/>
</dbReference>